<protein>
    <recommendedName>
        <fullName evidence="4">Antitoxin</fullName>
    </recommendedName>
</protein>
<dbReference type="AlphaFoldDB" id="A0A7K0DDA5"/>
<accession>A0A7K0DDA5</accession>
<dbReference type="SUPFAM" id="SSF143120">
    <property type="entry name" value="YefM-like"/>
    <property type="match status" value="1"/>
</dbReference>
<dbReference type="InterPro" id="IPR036165">
    <property type="entry name" value="YefM-like_sf"/>
</dbReference>
<keyword evidence="3" id="KW-1185">Reference proteome</keyword>
<dbReference type="Proteomes" id="UP000438448">
    <property type="component" value="Unassembled WGS sequence"/>
</dbReference>
<evidence type="ECO:0000313" key="3">
    <source>
        <dbReference type="Proteomes" id="UP000438448"/>
    </source>
</evidence>
<evidence type="ECO:0000256" key="1">
    <source>
        <dbReference type="ARBA" id="ARBA00009981"/>
    </source>
</evidence>
<comment type="caution">
    <text evidence="2">The sequence shown here is derived from an EMBL/GenBank/DDBJ whole genome shotgun (WGS) entry which is preliminary data.</text>
</comment>
<reference evidence="2 3" key="1">
    <citation type="submission" date="2019-10" db="EMBL/GenBank/DDBJ databases">
        <title>Nocardia macrotermitis sp. nov. and Nocardia aurantia sp. nov., isolated from the gut of fungus growing-termite Macrotermes natalensis.</title>
        <authorList>
            <person name="Benndorf R."/>
            <person name="Schwitalla J."/>
            <person name="Martin K."/>
            <person name="De Beer W."/>
            <person name="Kaster A.-K."/>
            <person name="Vollmers J."/>
            <person name="Poulsen M."/>
            <person name="Beemelmanns C."/>
        </authorList>
    </citation>
    <scope>NUCLEOTIDE SEQUENCE [LARGE SCALE GENOMIC DNA]</scope>
    <source>
        <strain evidence="2 3">RB20</strain>
    </source>
</reference>
<dbReference type="RefSeq" id="WP_319945758.1">
    <property type="nucleotide sequence ID" value="NZ_WEGK01000023.1"/>
</dbReference>
<proteinExistence type="inferred from homology"/>
<gene>
    <name evidence="2" type="ORF">NRB20_69050</name>
</gene>
<sequence>MRQGQRDLRNDSGKILDAVEAGESYTISRNGKPVGELRPVGRRTFVPVAELRRTAEHLPPVDYSKFRADLNAMIDQDPHHD</sequence>
<organism evidence="2 3">
    <name type="scientific">Nocardia macrotermitis</name>
    <dbReference type="NCBI Taxonomy" id="2585198"/>
    <lineage>
        <taxon>Bacteria</taxon>
        <taxon>Bacillati</taxon>
        <taxon>Actinomycetota</taxon>
        <taxon>Actinomycetes</taxon>
        <taxon>Mycobacteriales</taxon>
        <taxon>Nocardiaceae</taxon>
        <taxon>Nocardia</taxon>
    </lineage>
</organism>
<evidence type="ECO:0000313" key="2">
    <source>
        <dbReference type="EMBL" id="MQY23773.1"/>
    </source>
</evidence>
<comment type="similarity">
    <text evidence="1">Belongs to the phD/YefM antitoxin family.</text>
</comment>
<evidence type="ECO:0008006" key="4">
    <source>
        <dbReference type="Google" id="ProtNLM"/>
    </source>
</evidence>
<name>A0A7K0DDA5_9NOCA</name>
<dbReference type="EMBL" id="WEGK01000023">
    <property type="protein sequence ID" value="MQY23773.1"/>
    <property type="molecule type" value="Genomic_DNA"/>
</dbReference>
<dbReference type="NCBIfam" id="TIGR01552">
    <property type="entry name" value="phd_fam"/>
    <property type="match status" value="1"/>
</dbReference>
<dbReference type="Gene3D" id="3.40.1620.10">
    <property type="entry name" value="YefM-like domain"/>
    <property type="match status" value="1"/>
</dbReference>